<dbReference type="InterPro" id="IPR050098">
    <property type="entry name" value="TFPI/VKTCI-like"/>
</dbReference>
<evidence type="ECO:0000256" key="1">
    <source>
        <dbReference type="ARBA" id="ARBA00023157"/>
    </source>
</evidence>
<dbReference type="InterPro" id="IPR036880">
    <property type="entry name" value="Kunitz_BPTI_sf"/>
</dbReference>
<dbReference type="Pfam" id="PF00014">
    <property type="entry name" value="Kunitz_BPTI"/>
    <property type="match status" value="2"/>
</dbReference>
<evidence type="ECO:0000256" key="2">
    <source>
        <dbReference type="SAM" id="MobiDB-lite"/>
    </source>
</evidence>
<dbReference type="PROSITE" id="PS00280">
    <property type="entry name" value="BPTI_KUNITZ_1"/>
    <property type="match status" value="1"/>
</dbReference>
<dbReference type="SMART" id="SM00131">
    <property type="entry name" value="KU"/>
    <property type="match status" value="2"/>
</dbReference>
<keyword evidence="1" id="KW-1015">Disulfide bond</keyword>
<feature type="domain" description="BPTI/Kunitz inhibitor" evidence="3">
    <location>
        <begin position="405"/>
        <end position="458"/>
    </location>
</feature>
<evidence type="ECO:0000313" key="5">
    <source>
        <dbReference type="EMBL" id="CAF1091252.1"/>
    </source>
</evidence>
<dbReference type="EMBL" id="CAJNOJ010000034">
    <property type="protein sequence ID" value="CAF0904201.1"/>
    <property type="molecule type" value="Genomic_DNA"/>
</dbReference>
<dbReference type="PANTHER" id="PTHR10083:SF374">
    <property type="entry name" value="BPTI_KUNITZ INHIBITOR DOMAIN-CONTAINING PROTEIN"/>
    <property type="match status" value="1"/>
</dbReference>
<reference evidence="5" key="1">
    <citation type="submission" date="2021-02" db="EMBL/GenBank/DDBJ databases">
        <authorList>
            <person name="Nowell W R."/>
        </authorList>
    </citation>
    <scope>NUCLEOTIDE SEQUENCE</scope>
</reference>
<dbReference type="AlphaFoldDB" id="A0A814NFD9"/>
<dbReference type="OrthoDB" id="4473401at2759"/>
<dbReference type="GO" id="GO:0005615">
    <property type="term" value="C:extracellular space"/>
    <property type="evidence" value="ECO:0007669"/>
    <property type="project" value="TreeGrafter"/>
</dbReference>
<dbReference type="SUPFAM" id="SSF57362">
    <property type="entry name" value="BPTI-like"/>
    <property type="match status" value="2"/>
</dbReference>
<dbReference type="CDD" id="cd00109">
    <property type="entry name" value="Kunitz-type"/>
    <property type="match status" value="2"/>
</dbReference>
<evidence type="ECO:0000313" key="4">
    <source>
        <dbReference type="EMBL" id="CAF0904201.1"/>
    </source>
</evidence>
<evidence type="ECO:0000259" key="3">
    <source>
        <dbReference type="PROSITE" id="PS50279"/>
    </source>
</evidence>
<feature type="compositionally biased region" description="Low complexity" evidence="2">
    <location>
        <begin position="191"/>
        <end position="200"/>
    </location>
</feature>
<dbReference type="EMBL" id="CAJNOR010001175">
    <property type="protein sequence ID" value="CAF1091252.1"/>
    <property type="molecule type" value="Genomic_DNA"/>
</dbReference>
<dbReference type="PANTHER" id="PTHR10083">
    <property type="entry name" value="KUNITZ-TYPE PROTEASE INHIBITOR-RELATED"/>
    <property type="match status" value="1"/>
</dbReference>
<name>A0A814NFD9_ADIRI</name>
<comment type="caution">
    <text evidence="5">The sequence shown here is derived from an EMBL/GenBank/DDBJ whole genome shotgun (WGS) entry which is preliminary data.</text>
</comment>
<feature type="region of interest" description="Disordered" evidence="2">
    <location>
        <begin position="163"/>
        <end position="200"/>
    </location>
</feature>
<dbReference type="Gene3D" id="4.10.410.10">
    <property type="entry name" value="Pancreatic trypsin inhibitor Kunitz domain"/>
    <property type="match status" value="2"/>
</dbReference>
<dbReference type="PROSITE" id="PS50279">
    <property type="entry name" value="BPTI_KUNITZ_2"/>
    <property type="match status" value="2"/>
</dbReference>
<proteinExistence type="predicted"/>
<sequence>MSIFVFVKPINSASLRSYLRGASKWFPDRRNSLSIVDNDLTTAESVLSRRRPILPSNERRKRWSNDEILIDETIIEQTTGSALTSEKEETTNSATTDPSEEISLYNSTSAQITSEGTIYPLLRQDIVDNNQTEESSTIVANDDANNSTVLTTVSNEITTLGTTESSTISKIDQTQSNETSEATTDASNSATTQELTSKSLESETTTVVSINQITQEAESVPLVVLPTNLTTPLPTSELDTAIILLDFTTKFPPIATTYYENETLNETEITTASYYTMTISQDNLTETMILLNTTQNVTTANEYEIETTTTVFSDVTSTSIIEEDEYSNNTNEFLPVTEAKPICDLTCQCTKECPYGFQFINDTCKCDPPCKNYQCFGNDTCIVTGEGRPYCQVDNGTEHDRPERCYQPRDSGYHDVHIRYHNRWYYHPDQDTCHLFVYRGLGGNENNFQTLHECNLECITCAPAPDRGECLGRLPMWYYDHKKKQCSQFDYSGCKGNDNKFLRKRECIDTCLTRILGL</sequence>
<evidence type="ECO:0000313" key="6">
    <source>
        <dbReference type="Proteomes" id="UP000663828"/>
    </source>
</evidence>
<dbReference type="Proteomes" id="UP000663828">
    <property type="component" value="Unassembled WGS sequence"/>
</dbReference>
<gene>
    <name evidence="4" type="ORF">EDS130_LOCUS9929</name>
    <name evidence="5" type="ORF">XAT740_LOCUS17851</name>
</gene>
<dbReference type="InterPro" id="IPR002223">
    <property type="entry name" value="Kunitz_BPTI"/>
</dbReference>
<organism evidence="5 6">
    <name type="scientific">Adineta ricciae</name>
    <name type="common">Rotifer</name>
    <dbReference type="NCBI Taxonomy" id="249248"/>
    <lineage>
        <taxon>Eukaryota</taxon>
        <taxon>Metazoa</taxon>
        <taxon>Spiralia</taxon>
        <taxon>Gnathifera</taxon>
        <taxon>Rotifera</taxon>
        <taxon>Eurotatoria</taxon>
        <taxon>Bdelloidea</taxon>
        <taxon>Adinetida</taxon>
        <taxon>Adinetidae</taxon>
        <taxon>Adineta</taxon>
    </lineage>
</organism>
<dbReference type="InterPro" id="IPR020901">
    <property type="entry name" value="Prtase_inh_Kunz-CS"/>
</dbReference>
<feature type="region of interest" description="Disordered" evidence="2">
    <location>
        <begin position="79"/>
        <end position="102"/>
    </location>
</feature>
<protein>
    <recommendedName>
        <fullName evidence="3">BPTI/Kunitz inhibitor domain-containing protein</fullName>
    </recommendedName>
</protein>
<feature type="compositionally biased region" description="Polar residues" evidence="2">
    <location>
        <begin position="163"/>
        <end position="190"/>
    </location>
</feature>
<dbReference type="Proteomes" id="UP000663852">
    <property type="component" value="Unassembled WGS sequence"/>
</dbReference>
<feature type="domain" description="BPTI/Kunitz inhibitor" evidence="3">
    <location>
        <begin position="461"/>
        <end position="511"/>
    </location>
</feature>
<keyword evidence="6" id="KW-1185">Reference proteome</keyword>
<accession>A0A814NFD9</accession>
<dbReference type="GO" id="GO:0004867">
    <property type="term" value="F:serine-type endopeptidase inhibitor activity"/>
    <property type="evidence" value="ECO:0007669"/>
    <property type="project" value="InterPro"/>
</dbReference>